<accession>A0A9W6W816</accession>
<dbReference type="GO" id="GO:0009254">
    <property type="term" value="P:peptidoglycan turnover"/>
    <property type="evidence" value="ECO:0007669"/>
    <property type="project" value="TreeGrafter"/>
</dbReference>
<evidence type="ECO:0000313" key="8">
    <source>
        <dbReference type="Proteomes" id="UP001165079"/>
    </source>
</evidence>
<dbReference type="GO" id="GO:0009253">
    <property type="term" value="P:peptidoglycan catabolic process"/>
    <property type="evidence" value="ECO:0007669"/>
    <property type="project" value="InterPro"/>
</dbReference>
<dbReference type="PANTHER" id="PTHR30417:SF1">
    <property type="entry name" value="N-ACETYLMURAMOYL-L-ALANINE AMIDASE AMID"/>
    <property type="match status" value="1"/>
</dbReference>
<keyword evidence="3" id="KW-0378">Hydrolase</keyword>
<keyword evidence="4" id="KW-0961">Cell wall biogenesis/degradation</keyword>
<dbReference type="EMBL" id="BSTX01000001">
    <property type="protein sequence ID" value="GLZ76026.1"/>
    <property type="molecule type" value="Genomic_DNA"/>
</dbReference>
<feature type="signal peptide" evidence="5">
    <location>
        <begin position="1"/>
        <end position="35"/>
    </location>
</feature>
<sequence length="651" mass="70364">MARHAPPRRRIAAGLAASALIATGLAALSAAPAQAAGSERQQQYSRAAAEFGVPESILLGVSYMESRWADHAGQPSTGAGYGPMHLTDAAEANASGTHHDGDEDARGDESRPLITTPELAPAAADPALQTLDAAAALTGADEASLRADAAQNIRGGAALLAAHQRDLGVTSSSPADWFGAVARYSGATDAGTAGRFAQDVFELIRTGAAEDTDAGPVSLAAQPDLEAAEPQLSELGLRSSHAPEATDCPANLGCEWIPAPYEQYGPKPGDYGNHDQANRPTDMSIDYIVIHDIEGYYSSAVDMVQDPTYVSWQYTMRSTDGHTAQHVKPEDVAWHAGNWYVNSHSIGIEHEGFAANGAWYTETLYRTSARLVRYLAHRFNIPLDRAHIIGHDNVPGTIPSTIRGMHWDPGPYWDWSHYFDLLGAPFWGIGWQGSGQVVIDPDFQRNRPAMVGCDSKKPADPCPDRASSTVFLYSGPSFDAPLLYDIGLRPNGDRSTRHVSDHGSRVATGQQYSVADRQGDWLAIWYLGQKGWLYNPADNPVAKQTLGLIVTPKKGKATVPVYGRAYPEEAAYAGTGIAYQTITPLPYTFAAGQRYTIGDLSPETNYFWAKTMAGPNVVVNGQMRYYEIQFGHRIMYVNAADVDVLPSFWKW</sequence>
<dbReference type="GO" id="GO:0071555">
    <property type="term" value="P:cell wall organization"/>
    <property type="evidence" value="ECO:0007669"/>
    <property type="project" value="UniProtKB-KW"/>
</dbReference>
<keyword evidence="5" id="KW-0732">Signal</keyword>
<dbReference type="Gene3D" id="1.10.530.10">
    <property type="match status" value="1"/>
</dbReference>
<dbReference type="PROSITE" id="PS51318">
    <property type="entry name" value="TAT"/>
    <property type="match status" value="1"/>
</dbReference>
<keyword evidence="8" id="KW-1185">Reference proteome</keyword>
<dbReference type="InterPro" id="IPR002502">
    <property type="entry name" value="Amidase_domain"/>
</dbReference>
<feature type="domain" description="N-acetylmuramoyl-L-alanine amidase" evidence="6">
    <location>
        <begin position="274"/>
        <end position="410"/>
    </location>
</feature>
<name>A0A9W6W816_9ACTN</name>
<reference evidence="7" key="1">
    <citation type="submission" date="2023-03" db="EMBL/GenBank/DDBJ databases">
        <title>Actinorhabdospora filicis NBRC 111898.</title>
        <authorList>
            <person name="Ichikawa N."/>
            <person name="Sato H."/>
            <person name="Tonouchi N."/>
        </authorList>
    </citation>
    <scope>NUCLEOTIDE SEQUENCE</scope>
    <source>
        <strain evidence="7">NBRC 111898</strain>
    </source>
</reference>
<protein>
    <recommendedName>
        <fullName evidence="2">N-acetylmuramoyl-L-alanine amidase</fullName>
        <ecNumber evidence="2">3.5.1.28</ecNumber>
    </recommendedName>
</protein>
<proteinExistence type="predicted"/>
<dbReference type="InterPro" id="IPR006311">
    <property type="entry name" value="TAT_signal"/>
</dbReference>
<organism evidence="7 8">
    <name type="scientific">Actinorhabdospora filicis</name>
    <dbReference type="NCBI Taxonomy" id="1785913"/>
    <lineage>
        <taxon>Bacteria</taxon>
        <taxon>Bacillati</taxon>
        <taxon>Actinomycetota</taxon>
        <taxon>Actinomycetes</taxon>
        <taxon>Micromonosporales</taxon>
        <taxon>Micromonosporaceae</taxon>
        <taxon>Actinorhabdospora</taxon>
    </lineage>
</organism>
<dbReference type="EC" id="3.5.1.28" evidence="2"/>
<dbReference type="SUPFAM" id="SSF53955">
    <property type="entry name" value="Lysozyme-like"/>
    <property type="match status" value="1"/>
</dbReference>
<comment type="caution">
    <text evidence="7">The sequence shown here is derived from an EMBL/GenBank/DDBJ whole genome shotgun (WGS) entry which is preliminary data.</text>
</comment>
<dbReference type="SUPFAM" id="SSF55846">
    <property type="entry name" value="N-acetylmuramoyl-L-alanine amidase-like"/>
    <property type="match status" value="1"/>
</dbReference>
<evidence type="ECO:0000256" key="3">
    <source>
        <dbReference type="ARBA" id="ARBA00022801"/>
    </source>
</evidence>
<comment type="catalytic activity">
    <reaction evidence="1">
        <text>Hydrolyzes the link between N-acetylmuramoyl residues and L-amino acid residues in certain cell-wall glycopeptides.</text>
        <dbReference type="EC" id="3.5.1.28"/>
    </reaction>
</comment>
<dbReference type="PANTHER" id="PTHR30417">
    <property type="entry name" value="N-ACETYLMURAMOYL-L-ALANINE AMIDASE AMID"/>
    <property type="match status" value="1"/>
</dbReference>
<gene>
    <name evidence="7" type="ORF">Afil01_08330</name>
</gene>
<evidence type="ECO:0000313" key="7">
    <source>
        <dbReference type="EMBL" id="GLZ76026.1"/>
    </source>
</evidence>
<dbReference type="Pfam" id="PF01510">
    <property type="entry name" value="Amidase_2"/>
    <property type="match status" value="1"/>
</dbReference>
<dbReference type="InterPro" id="IPR051206">
    <property type="entry name" value="NAMLAA_amidase_2"/>
</dbReference>
<dbReference type="SMART" id="SM00644">
    <property type="entry name" value="Ami_2"/>
    <property type="match status" value="1"/>
</dbReference>
<dbReference type="Proteomes" id="UP001165079">
    <property type="component" value="Unassembled WGS sequence"/>
</dbReference>
<evidence type="ECO:0000256" key="4">
    <source>
        <dbReference type="ARBA" id="ARBA00023316"/>
    </source>
</evidence>
<evidence type="ECO:0000256" key="5">
    <source>
        <dbReference type="SAM" id="SignalP"/>
    </source>
</evidence>
<feature type="chain" id="PRO_5040997902" description="N-acetylmuramoyl-L-alanine amidase" evidence="5">
    <location>
        <begin position="36"/>
        <end position="651"/>
    </location>
</feature>
<dbReference type="FunFam" id="3.40.80.10:FF:000006">
    <property type="entry name" value="N-acetylmuramoyl-L-alanine amidase"/>
    <property type="match status" value="1"/>
</dbReference>
<evidence type="ECO:0000256" key="1">
    <source>
        <dbReference type="ARBA" id="ARBA00001561"/>
    </source>
</evidence>
<dbReference type="GO" id="GO:0008745">
    <property type="term" value="F:N-acetylmuramoyl-L-alanine amidase activity"/>
    <property type="evidence" value="ECO:0007669"/>
    <property type="project" value="UniProtKB-EC"/>
</dbReference>
<dbReference type="AlphaFoldDB" id="A0A9W6W816"/>
<dbReference type="InterPro" id="IPR036505">
    <property type="entry name" value="Amidase/PGRP_sf"/>
</dbReference>
<dbReference type="Gene3D" id="3.40.80.10">
    <property type="entry name" value="Peptidoglycan recognition protein-like"/>
    <property type="match status" value="1"/>
</dbReference>
<evidence type="ECO:0000259" key="6">
    <source>
        <dbReference type="SMART" id="SM00644"/>
    </source>
</evidence>
<dbReference type="CDD" id="cd06583">
    <property type="entry name" value="PGRP"/>
    <property type="match status" value="1"/>
</dbReference>
<evidence type="ECO:0000256" key="2">
    <source>
        <dbReference type="ARBA" id="ARBA00011901"/>
    </source>
</evidence>
<dbReference type="InterPro" id="IPR023346">
    <property type="entry name" value="Lysozyme-like_dom_sf"/>
</dbReference>